<feature type="region of interest" description="Disordered" evidence="1">
    <location>
        <begin position="693"/>
        <end position="730"/>
    </location>
</feature>
<dbReference type="InterPro" id="IPR000182">
    <property type="entry name" value="GNAT_dom"/>
</dbReference>
<keyword evidence="4" id="KW-1185">Reference proteome</keyword>
<dbReference type="Gene3D" id="3.40.630.30">
    <property type="match status" value="2"/>
</dbReference>
<evidence type="ECO:0000313" key="4">
    <source>
        <dbReference type="Proteomes" id="UP000182334"/>
    </source>
</evidence>
<sequence>MAYDFDLLKTLPFADHKYSGLPKLTGREVFQLEKTGETVTVFLAHGPEDVPEALLDVCHDEFTYVIEEGRTYPHYKPMDKQEFLAYLFDHFAAIWIKGEYTEEMATQPKEFWEKRYLGHFYIKPNYIGRCSHVCNAGFTVFHETRGKGLGKEMGRKYLEWAPKLGYVYSVFNLVFETNVASARIWESLGFEKIGYIKNVAALKGEDKLVGAYMFGKDLTTATIYPIQNTDDLPPGLLAFLCDEFNMEVERGDTFSFFDTLHIESFQNYWFGAFAGIMVLGDSPTLEGPKQWEKECLGTFFVRPNYPGRASHICTAGFLVNAGIRGKGIGRTLTDCFLQWAPRLGYTYCVFNLVFETNVAARRIWESLNFKRIGRVKSAGILKGHDTAVDAIIYGRELVVVTDTSMGAYRFDKIKYYLETGKYPAMADRQEKSRLRSSASHYRLEGNRLMLRDKEVVSDPIRQLQICTEIHLSNHGGINKTTSAVAEKYHWTRIKDTVGAAIKNCVTCRESAKEEVVMKRSGMSKKMFKGIPDLRRDHPANNKNLQGMRGMIRRDNDDVESISVLHRDTDGLLSHDLSGLDDGLIAVVEAAQKRQLPNLDQQSAGHNASPHHQVRNHDSPVPTYAAVAAAAVNGHNNQFYTNDYHHAYTNKYGTSKERDTTNDNINVDPDVSAFDHTVNPGGDEIEIARALMQSNEVDEHNEGREEAEHSGQDSKENNGTADESSLFFKSN</sequence>
<dbReference type="Proteomes" id="UP000182334">
    <property type="component" value="Chromosome V"/>
</dbReference>
<proteinExistence type="predicted"/>
<dbReference type="PANTHER" id="PTHR43138">
    <property type="entry name" value="ACETYLTRANSFERASE, GNAT FAMILY"/>
    <property type="match status" value="1"/>
</dbReference>
<feature type="compositionally biased region" description="Polar residues" evidence="1">
    <location>
        <begin position="716"/>
        <end position="730"/>
    </location>
</feature>
<organism evidence="3 4">
    <name type="scientific">Sungouiella intermedia</name>
    <dbReference type="NCBI Taxonomy" id="45354"/>
    <lineage>
        <taxon>Eukaryota</taxon>
        <taxon>Fungi</taxon>
        <taxon>Dikarya</taxon>
        <taxon>Ascomycota</taxon>
        <taxon>Saccharomycotina</taxon>
        <taxon>Pichiomycetes</taxon>
        <taxon>Metschnikowiaceae</taxon>
        <taxon>Sungouiella</taxon>
    </lineage>
</organism>
<dbReference type="InterPro" id="IPR015416">
    <property type="entry name" value="Znf_H2C2_histone_UAS-bd"/>
</dbReference>
<evidence type="ECO:0000259" key="2">
    <source>
        <dbReference type="PROSITE" id="PS51186"/>
    </source>
</evidence>
<dbReference type="STRING" id="45354.A0A1L0DIP5"/>
<dbReference type="Pfam" id="PF00583">
    <property type="entry name" value="Acetyltransf_1"/>
    <property type="match status" value="2"/>
</dbReference>
<feature type="domain" description="N-acetyltransferase" evidence="2">
    <location>
        <begin position="70"/>
        <end position="219"/>
    </location>
</feature>
<dbReference type="OrthoDB" id="10264707at2759"/>
<evidence type="ECO:0000313" key="3">
    <source>
        <dbReference type="EMBL" id="SGZ56420.1"/>
    </source>
</evidence>
<evidence type="ECO:0000256" key="1">
    <source>
        <dbReference type="SAM" id="MobiDB-lite"/>
    </source>
</evidence>
<dbReference type="GO" id="GO:0005634">
    <property type="term" value="C:nucleus"/>
    <property type="evidence" value="ECO:0007669"/>
    <property type="project" value="TreeGrafter"/>
</dbReference>
<gene>
    <name evidence="3" type="ORF">SAMEA4029010_CIC11G00000000907</name>
</gene>
<dbReference type="Pfam" id="PF09337">
    <property type="entry name" value="zf-H2C2"/>
    <property type="match status" value="1"/>
</dbReference>
<protein>
    <submittedName>
        <fullName evidence="3">CIC11C00000000907</fullName>
    </submittedName>
</protein>
<dbReference type="SUPFAM" id="SSF55729">
    <property type="entry name" value="Acyl-CoA N-acyltransferases (Nat)"/>
    <property type="match status" value="2"/>
</dbReference>
<accession>A0A1L0DIP5</accession>
<dbReference type="InterPro" id="IPR052742">
    <property type="entry name" value="Mito_N-acetyltransferase"/>
</dbReference>
<name>A0A1L0DIP5_9ASCO</name>
<feature type="compositionally biased region" description="Basic and acidic residues" evidence="1">
    <location>
        <begin position="696"/>
        <end position="715"/>
    </location>
</feature>
<reference evidence="3 4" key="1">
    <citation type="submission" date="2016-10" db="EMBL/GenBank/DDBJ databases">
        <authorList>
            <person name="de Groot N.N."/>
        </authorList>
    </citation>
    <scope>NUCLEOTIDE SEQUENCE [LARGE SCALE GENOMIC DNA]</scope>
    <source>
        <strain evidence="3 4">CBS 141442</strain>
    </source>
</reference>
<dbReference type="GO" id="GO:0016747">
    <property type="term" value="F:acyltransferase activity, transferring groups other than amino-acyl groups"/>
    <property type="evidence" value="ECO:0007669"/>
    <property type="project" value="InterPro"/>
</dbReference>
<dbReference type="InterPro" id="IPR016181">
    <property type="entry name" value="Acyl_CoA_acyltransferase"/>
</dbReference>
<dbReference type="EMBL" id="LT635760">
    <property type="protein sequence ID" value="SGZ56420.1"/>
    <property type="molecule type" value="Genomic_DNA"/>
</dbReference>
<dbReference type="AlphaFoldDB" id="A0A1L0DIP5"/>
<dbReference type="Gene3D" id="1.10.340.70">
    <property type="match status" value="1"/>
</dbReference>
<dbReference type="PROSITE" id="PS51186">
    <property type="entry name" value="GNAT"/>
    <property type="match status" value="2"/>
</dbReference>
<dbReference type="PANTHER" id="PTHR43138:SF2">
    <property type="entry name" value="PROTEIN SPT10"/>
    <property type="match status" value="1"/>
</dbReference>
<feature type="domain" description="N-acetyltransferase" evidence="2">
    <location>
        <begin position="246"/>
        <end position="398"/>
    </location>
</feature>